<dbReference type="AlphaFoldDB" id="A0A0N4UDV6"/>
<evidence type="ECO:0000256" key="2">
    <source>
        <dbReference type="ARBA" id="ARBA00022443"/>
    </source>
</evidence>
<evidence type="ECO:0000256" key="3">
    <source>
        <dbReference type="PROSITE-ProRule" id="PRU00192"/>
    </source>
</evidence>
<feature type="region of interest" description="Disordered" evidence="4">
    <location>
        <begin position="560"/>
        <end position="617"/>
    </location>
</feature>
<feature type="region of interest" description="Disordered" evidence="4">
    <location>
        <begin position="691"/>
        <end position="753"/>
    </location>
</feature>
<organism evidence="7 9">
    <name type="scientific">Dracunculus medinensis</name>
    <name type="common">Guinea worm</name>
    <dbReference type="NCBI Taxonomy" id="318479"/>
    <lineage>
        <taxon>Eukaryota</taxon>
        <taxon>Metazoa</taxon>
        <taxon>Ecdysozoa</taxon>
        <taxon>Nematoda</taxon>
        <taxon>Chromadorea</taxon>
        <taxon>Rhabditida</taxon>
        <taxon>Spirurina</taxon>
        <taxon>Dracunculoidea</taxon>
        <taxon>Dracunculidae</taxon>
        <taxon>Dracunculus</taxon>
    </lineage>
</organism>
<dbReference type="FunFam" id="2.30.29.30:FF:000289">
    <property type="entry name" value="Epidermal growth factor receptor kinase substrate 8"/>
    <property type="match status" value="1"/>
</dbReference>
<feature type="region of interest" description="Disordered" evidence="4">
    <location>
        <begin position="477"/>
        <end position="502"/>
    </location>
</feature>
<dbReference type="InterPro" id="IPR036028">
    <property type="entry name" value="SH3-like_dom_sf"/>
</dbReference>
<dbReference type="InterPro" id="IPR055093">
    <property type="entry name" value="EPS8_2nd"/>
</dbReference>
<reference evidence="9" key="1">
    <citation type="submission" date="2016-04" db="UniProtKB">
        <authorList>
            <consortium name="WormBaseParasite"/>
        </authorList>
    </citation>
    <scope>IDENTIFICATION</scope>
</reference>
<keyword evidence="8" id="KW-1185">Reference proteome</keyword>
<dbReference type="GO" id="GO:0035023">
    <property type="term" value="P:regulation of Rho protein signal transduction"/>
    <property type="evidence" value="ECO:0007669"/>
    <property type="project" value="TreeGrafter"/>
</dbReference>
<dbReference type="GO" id="GO:0003779">
    <property type="term" value="F:actin binding"/>
    <property type="evidence" value="ECO:0007669"/>
    <property type="project" value="TreeGrafter"/>
</dbReference>
<dbReference type="STRING" id="318479.A0A0N4UDV6"/>
<name>A0A0N4UDV6_DRAME</name>
<dbReference type="PANTHER" id="PTHR12287">
    <property type="entry name" value="EPIDERMAL GROWTH FACTOR RECEPTOR KINASE SUBSTRATE EPS8-RELATED PROTEIN"/>
    <property type="match status" value="1"/>
</dbReference>
<dbReference type="Proteomes" id="UP000038040">
    <property type="component" value="Unplaced"/>
</dbReference>
<comment type="similarity">
    <text evidence="1">Belongs to the EPS8 family.</text>
</comment>
<evidence type="ECO:0000313" key="7">
    <source>
        <dbReference type="Proteomes" id="UP000038040"/>
    </source>
</evidence>
<dbReference type="Gene3D" id="2.30.29.30">
    <property type="entry name" value="Pleckstrin-homology domain (PH domain)/Phosphotyrosine-binding domain (PTB)"/>
    <property type="match status" value="1"/>
</dbReference>
<evidence type="ECO:0000313" key="9">
    <source>
        <dbReference type="WBParaSite" id="DME_0000553201-mRNA-1"/>
    </source>
</evidence>
<dbReference type="InterPro" id="IPR033928">
    <property type="entry name" value="EPS8_PTB"/>
</dbReference>
<feature type="compositionally biased region" description="Polar residues" evidence="4">
    <location>
        <begin position="580"/>
        <end position="604"/>
    </location>
</feature>
<dbReference type="InterPro" id="IPR039801">
    <property type="entry name" value="EPS8-like"/>
</dbReference>
<dbReference type="WBParaSite" id="DME_0000553201-mRNA-1">
    <property type="protein sequence ID" value="DME_0000553201-mRNA-1"/>
    <property type="gene ID" value="DME_0000553201"/>
</dbReference>
<dbReference type="SMART" id="SM00326">
    <property type="entry name" value="SH3"/>
    <property type="match status" value="1"/>
</dbReference>
<dbReference type="GO" id="GO:0005886">
    <property type="term" value="C:plasma membrane"/>
    <property type="evidence" value="ECO:0007669"/>
    <property type="project" value="TreeGrafter"/>
</dbReference>
<dbReference type="CDD" id="cd01210">
    <property type="entry name" value="PTB_EPS8"/>
    <property type="match status" value="1"/>
</dbReference>
<protein>
    <submittedName>
        <fullName evidence="9">SH3 domain-containing protein</fullName>
    </submittedName>
</protein>
<dbReference type="Gene3D" id="2.30.30.40">
    <property type="entry name" value="SH3 Domains"/>
    <property type="match status" value="1"/>
</dbReference>
<keyword evidence="2 3" id="KW-0728">SH3 domain</keyword>
<evidence type="ECO:0000259" key="5">
    <source>
        <dbReference type="PROSITE" id="PS50002"/>
    </source>
</evidence>
<dbReference type="Proteomes" id="UP000274756">
    <property type="component" value="Unassembled WGS sequence"/>
</dbReference>
<accession>A0A0N4UDV6</accession>
<dbReference type="Pfam" id="PF22975">
    <property type="entry name" value="EPS8_2nd"/>
    <property type="match status" value="1"/>
</dbReference>
<dbReference type="InterPro" id="IPR001452">
    <property type="entry name" value="SH3_domain"/>
</dbReference>
<dbReference type="SUPFAM" id="SSF50044">
    <property type="entry name" value="SH3-domain"/>
    <property type="match status" value="1"/>
</dbReference>
<dbReference type="InterPro" id="IPR011993">
    <property type="entry name" value="PH-like_dom_sf"/>
</dbReference>
<dbReference type="InterPro" id="IPR006020">
    <property type="entry name" value="PTB/PI_dom"/>
</dbReference>
<evidence type="ECO:0000313" key="6">
    <source>
        <dbReference type="EMBL" id="VDN59300.1"/>
    </source>
</evidence>
<evidence type="ECO:0000256" key="4">
    <source>
        <dbReference type="SAM" id="MobiDB-lite"/>
    </source>
</evidence>
<dbReference type="Pfam" id="PF07653">
    <property type="entry name" value="SH3_2"/>
    <property type="match status" value="1"/>
</dbReference>
<dbReference type="PROSITE" id="PS50002">
    <property type="entry name" value="SH3"/>
    <property type="match status" value="1"/>
</dbReference>
<dbReference type="GO" id="GO:0007266">
    <property type="term" value="P:Rho protein signal transduction"/>
    <property type="evidence" value="ECO:0007669"/>
    <property type="project" value="TreeGrafter"/>
</dbReference>
<evidence type="ECO:0000313" key="8">
    <source>
        <dbReference type="Proteomes" id="UP000274756"/>
    </source>
</evidence>
<sequence length="753" mass="85385">MPGVHPTRYRQQFLMENASNGYPTSSRHPSISGSYYYSRGGATTGNSSISSSMPSPAIASNARFPPPAKYNGIVDNSIHQGPRQGAAIIEHETPSYWVEHLATFAVGREFGLLNPSDGIRKLKQLEKNSAIWAQPMVLRLRPNLISVEDENGDLVEQFPMDLVADPNAHLSTDPRDVYNNLLLFIVKEDKRRGRSITPTEMHIFQCNRVSAGEVVEDIKAFLTGHFQHVIKGRRDTGFFIGPSYVAPQFGPPPRGYRDDASASSDNSEYFERDVNTLNRCFDDIERFVARIQSAAIAQKELEAQAYRYRTAQRKRGNRAPPPDAQSGILQMRAQLPSELEFVDILQKFKLSFNLLAKLKNHIHEPNAPELLHFLFTPLTIILDSCHWGLGRNIAPQVVSPLLSRDARELMQNCLTSKESDVWMALGQAWRVPPEDWIGPLPAPYRPVFLDGFAPYGAPDSYDTNLPYPHARFLNQPQPIHRGISAPPPQTQSGYHSRAPIRDRSVDNLNIDLDRMTLEKERLDFEREKIAERERRLIADERRIQQEKQRLAAEREIMAQEAEQRSMGSSYALRNEETRSHQQSPVVSRSTQQYTHTNGEQTSSFIGPIPQPDPSPRQKAFLDDIVARRGKLVQVTYDRIAQNPKELTVSRGEYLEVLNDNKNWWECRNVHHRTGYVPHTILSVINLERNLSPHSLPPQDPSFSDRIGATSSSQQNPPSNHPGPSLSPRPGMMSDDTPDYIKKRQGKRGEFRYF</sequence>
<feature type="compositionally biased region" description="Basic and acidic residues" evidence="4">
    <location>
        <begin position="738"/>
        <end position="753"/>
    </location>
</feature>
<proteinExistence type="inferred from homology"/>
<dbReference type="Pfam" id="PF08416">
    <property type="entry name" value="PTB"/>
    <property type="match status" value="1"/>
</dbReference>
<dbReference type="PANTHER" id="PTHR12287:SF23">
    <property type="entry name" value="AROUSER, ISOFORM A-RELATED"/>
    <property type="match status" value="1"/>
</dbReference>
<feature type="domain" description="SH3" evidence="5">
    <location>
        <begin position="627"/>
        <end position="686"/>
    </location>
</feature>
<dbReference type="InterPro" id="IPR013625">
    <property type="entry name" value="PTB"/>
</dbReference>
<dbReference type="EMBL" id="UYYG01001179">
    <property type="protein sequence ID" value="VDN59300.1"/>
    <property type="molecule type" value="Genomic_DNA"/>
</dbReference>
<dbReference type="SMART" id="SM00462">
    <property type="entry name" value="PTB"/>
    <property type="match status" value="1"/>
</dbReference>
<dbReference type="OrthoDB" id="4680325at2759"/>
<dbReference type="SUPFAM" id="SSF50729">
    <property type="entry name" value="PH domain-like"/>
    <property type="match status" value="1"/>
</dbReference>
<reference evidence="6 8" key="2">
    <citation type="submission" date="2018-11" db="EMBL/GenBank/DDBJ databases">
        <authorList>
            <consortium name="Pathogen Informatics"/>
        </authorList>
    </citation>
    <scope>NUCLEOTIDE SEQUENCE [LARGE SCALE GENOMIC DNA]</scope>
</reference>
<evidence type="ECO:0000256" key="1">
    <source>
        <dbReference type="ARBA" id="ARBA00006197"/>
    </source>
</evidence>
<gene>
    <name evidence="6" type="ORF">DME_LOCUS9273</name>
</gene>